<evidence type="ECO:0000256" key="2">
    <source>
        <dbReference type="ARBA" id="ARBA00006432"/>
    </source>
</evidence>
<dbReference type="SUPFAM" id="SSF53901">
    <property type="entry name" value="Thiolase-like"/>
    <property type="match status" value="1"/>
</dbReference>
<dbReference type="Gene3D" id="3.30.559.30">
    <property type="entry name" value="Nonribosomal peptide synthetase, condensation domain"/>
    <property type="match status" value="3"/>
</dbReference>
<keyword evidence="5" id="KW-0436">Ligase</keyword>
<dbReference type="InterPro" id="IPR010071">
    <property type="entry name" value="AA_adenyl_dom"/>
</dbReference>
<keyword evidence="8" id="KW-0045">Antibiotic biosynthesis</keyword>
<dbReference type="InterPro" id="IPR016039">
    <property type="entry name" value="Thiolase-like"/>
</dbReference>
<dbReference type="Pfam" id="PF02801">
    <property type="entry name" value="Ketoacyl-synt_C"/>
    <property type="match status" value="1"/>
</dbReference>
<dbReference type="Gene3D" id="3.40.50.1000">
    <property type="entry name" value="HAD superfamily/HAD-like"/>
    <property type="match status" value="1"/>
</dbReference>
<evidence type="ECO:0000256" key="7">
    <source>
        <dbReference type="ARBA" id="ARBA00022737"/>
    </source>
</evidence>
<dbReference type="SUPFAM" id="SSF56801">
    <property type="entry name" value="Acetyl-CoA synthetase-like"/>
    <property type="match status" value="1"/>
</dbReference>
<dbReference type="Gene3D" id="3.40.47.10">
    <property type="match status" value="1"/>
</dbReference>
<dbReference type="InterPro" id="IPR023213">
    <property type="entry name" value="CAT-like_dom_sf"/>
</dbReference>
<dbReference type="Gene3D" id="3.30.300.30">
    <property type="match status" value="1"/>
</dbReference>
<evidence type="ECO:0000259" key="12">
    <source>
        <dbReference type="PROSITE" id="PS52004"/>
    </source>
</evidence>
<evidence type="ECO:0000256" key="9">
    <source>
        <dbReference type="ARBA" id="ARBA00023268"/>
    </source>
</evidence>
<dbReference type="InterPro" id="IPR020806">
    <property type="entry name" value="PKS_PP-bd"/>
</dbReference>
<dbReference type="GO" id="GO:0004315">
    <property type="term" value="F:3-oxoacyl-[acyl-carrier-protein] synthase activity"/>
    <property type="evidence" value="ECO:0007669"/>
    <property type="project" value="InterPro"/>
</dbReference>
<dbReference type="InterPro" id="IPR010033">
    <property type="entry name" value="HAD_SF_ppase_IIIC"/>
</dbReference>
<dbReference type="SUPFAM" id="SSF56784">
    <property type="entry name" value="HAD-like"/>
    <property type="match status" value="1"/>
</dbReference>
<dbReference type="GO" id="GO:0031177">
    <property type="term" value="F:phosphopantetheine binding"/>
    <property type="evidence" value="ECO:0007669"/>
    <property type="project" value="InterPro"/>
</dbReference>
<dbReference type="InterPro" id="IPR036514">
    <property type="entry name" value="SGNH_hydro_sf"/>
</dbReference>
<dbReference type="Gene3D" id="1.10.1200.10">
    <property type="entry name" value="ACP-like"/>
    <property type="match status" value="3"/>
</dbReference>
<dbReference type="Gene3D" id="3.40.50.980">
    <property type="match status" value="2"/>
</dbReference>
<dbReference type="InterPro" id="IPR014030">
    <property type="entry name" value="Ketoacyl_synth_N"/>
</dbReference>
<dbReference type="InterPro" id="IPR014031">
    <property type="entry name" value="Ketoacyl_synth_C"/>
</dbReference>
<accession>A0A3S1DDM1</accession>
<evidence type="ECO:0000256" key="8">
    <source>
        <dbReference type="ARBA" id="ARBA00023194"/>
    </source>
</evidence>
<dbReference type="Pfam" id="PF00550">
    <property type="entry name" value="PP-binding"/>
    <property type="match status" value="3"/>
</dbReference>
<keyword evidence="9" id="KW-0511">Multifunctional enzyme</keyword>
<dbReference type="NCBIfam" id="TIGR01681">
    <property type="entry name" value="HAD-SF-IIIC"/>
    <property type="match status" value="1"/>
</dbReference>
<dbReference type="Pfam" id="PF00109">
    <property type="entry name" value="ketoacyl-synt"/>
    <property type="match status" value="1"/>
</dbReference>
<dbReference type="SUPFAM" id="SSF47336">
    <property type="entry name" value="ACP-like"/>
    <property type="match status" value="3"/>
</dbReference>
<evidence type="ECO:0000256" key="1">
    <source>
        <dbReference type="ARBA" id="ARBA00001957"/>
    </source>
</evidence>
<dbReference type="PROSITE" id="PS52004">
    <property type="entry name" value="KS3_2"/>
    <property type="match status" value="1"/>
</dbReference>
<evidence type="ECO:0000256" key="10">
    <source>
        <dbReference type="SAM" id="MobiDB-lite"/>
    </source>
</evidence>
<dbReference type="SMART" id="SM00823">
    <property type="entry name" value="PKS_PP"/>
    <property type="match status" value="3"/>
</dbReference>
<keyword evidence="3" id="KW-0596">Phosphopantetheine</keyword>
<dbReference type="Proteomes" id="UP000272464">
    <property type="component" value="Unassembled WGS sequence"/>
</dbReference>
<evidence type="ECO:0000259" key="11">
    <source>
        <dbReference type="PROSITE" id="PS50075"/>
    </source>
</evidence>
<dbReference type="InterPro" id="IPR020841">
    <property type="entry name" value="PKS_Beta-ketoAc_synthase_dom"/>
</dbReference>
<dbReference type="GO" id="GO:0005829">
    <property type="term" value="C:cytosol"/>
    <property type="evidence" value="ECO:0007669"/>
    <property type="project" value="TreeGrafter"/>
</dbReference>
<feature type="compositionally biased region" description="Basic and acidic residues" evidence="10">
    <location>
        <begin position="2838"/>
        <end position="2857"/>
    </location>
</feature>
<feature type="domain" description="Carrier" evidence="11">
    <location>
        <begin position="647"/>
        <end position="722"/>
    </location>
</feature>
<dbReference type="FunFam" id="3.40.50.12780:FF:000012">
    <property type="entry name" value="Non-ribosomal peptide synthetase"/>
    <property type="match status" value="1"/>
</dbReference>
<dbReference type="PROSITE" id="PS00606">
    <property type="entry name" value="KS3_1"/>
    <property type="match status" value="1"/>
</dbReference>
<comment type="similarity">
    <text evidence="2">Belongs to the ATP-dependent AMP-binding enzyme family.</text>
</comment>
<dbReference type="FunFam" id="1.10.1200.10:FF:000005">
    <property type="entry name" value="Nonribosomal peptide synthetase 1"/>
    <property type="match status" value="2"/>
</dbReference>
<dbReference type="PANTHER" id="PTHR45527:SF1">
    <property type="entry name" value="FATTY ACID SYNTHASE"/>
    <property type="match status" value="1"/>
</dbReference>
<dbReference type="PANTHER" id="PTHR45527">
    <property type="entry name" value="NONRIBOSOMAL PEPTIDE SYNTHETASE"/>
    <property type="match status" value="1"/>
</dbReference>
<feature type="domain" description="Carrier" evidence="11">
    <location>
        <begin position="2857"/>
        <end position="2932"/>
    </location>
</feature>
<dbReference type="OrthoDB" id="9765680at2"/>
<dbReference type="InterPro" id="IPR010037">
    <property type="entry name" value="FkbH_domain"/>
</dbReference>
<dbReference type="CDD" id="cd05930">
    <property type="entry name" value="A_NRPS"/>
    <property type="match status" value="1"/>
</dbReference>
<dbReference type="Gene3D" id="3.30.559.10">
    <property type="entry name" value="Chloramphenicol acetyltransferase-like domain"/>
    <property type="match status" value="3"/>
</dbReference>
<dbReference type="PROSITE" id="PS00012">
    <property type="entry name" value="PHOSPHOPANTETHEINE"/>
    <property type="match status" value="2"/>
</dbReference>
<protein>
    <submittedName>
        <fullName evidence="13">Amino acid adenylation domain-containing protein</fullName>
    </submittedName>
</protein>
<dbReference type="GO" id="GO:0017000">
    <property type="term" value="P:antibiotic biosynthetic process"/>
    <property type="evidence" value="ECO:0007669"/>
    <property type="project" value="UniProtKB-KW"/>
</dbReference>
<dbReference type="CDD" id="cd19531">
    <property type="entry name" value="LCL_NRPS-like"/>
    <property type="match status" value="3"/>
</dbReference>
<evidence type="ECO:0000256" key="6">
    <source>
        <dbReference type="ARBA" id="ARBA00022679"/>
    </source>
</evidence>
<keyword evidence="4" id="KW-0597">Phosphoprotein</keyword>
<keyword evidence="7" id="KW-0677">Repeat</keyword>
<keyword evidence="14" id="KW-1185">Reference proteome</keyword>
<feature type="domain" description="Carrier" evidence="11">
    <location>
        <begin position="1812"/>
        <end position="1887"/>
    </location>
</feature>
<dbReference type="RefSeq" id="WP_127198222.1">
    <property type="nucleotide sequence ID" value="NZ_RZNX01000001.1"/>
</dbReference>
<dbReference type="InterPro" id="IPR001242">
    <property type="entry name" value="Condensation_dom"/>
</dbReference>
<dbReference type="SUPFAM" id="SSF52777">
    <property type="entry name" value="CoA-dependent acyltransferases"/>
    <property type="match status" value="6"/>
</dbReference>
<dbReference type="GO" id="GO:0006633">
    <property type="term" value="P:fatty acid biosynthetic process"/>
    <property type="evidence" value="ECO:0007669"/>
    <property type="project" value="InterPro"/>
</dbReference>
<dbReference type="FunFam" id="2.30.38.10:FF:000001">
    <property type="entry name" value="Non-ribosomal peptide synthetase PvdI"/>
    <property type="match status" value="1"/>
</dbReference>
<name>A0A3S1DDM1_9BACL</name>
<organism evidence="13 14">
    <name type="scientific">Paenibacillus zeisoli</name>
    <dbReference type="NCBI Taxonomy" id="2496267"/>
    <lineage>
        <taxon>Bacteria</taxon>
        <taxon>Bacillati</taxon>
        <taxon>Bacillota</taxon>
        <taxon>Bacilli</taxon>
        <taxon>Bacillales</taxon>
        <taxon>Paenibacillaceae</taxon>
        <taxon>Paenibacillus</taxon>
    </lineage>
</organism>
<evidence type="ECO:0000313" key="13">
    <source>
        <dbReference type="EMBL" id="RUT36533.1"/>
    </source>
</evidence>
<dbReference type="InterPro" id="IPR018201">
    <property type="entry name" value="Ketoacyl_synth_AS"/>
</dbReference>
<dbReference type="PROSITE" id="PS50075">
    <property type="entry name" value="CARRIER"/>
    <property type="match status" value="3"/>
</dbReference>
<evidence type="ECO:0000256" key="3">
    <source>
        <dbReference type="ARBA" id="ARBA00022450"/>
    </source>
</evidence>
<dbReference type="InterPro" id="IPR045851">
    <property type="entry name" value="AMP-bd_C_sf"/>
</dbReference>
<dbReference type="InterPro" id="IPR009081">
    <property type="entry name" value="PP-bd_ACP"/>
</dbReference>
<dbReference type="InterPro" id="IPR023214">
    <property type="entry name" value="HAD_sf"/>
</dbReference>
<dbReference type="GO" id="GO:0043041">
    <property type="term" value="P:amino acid activation for nonribosomal peptide biosynthetic process"/>
    <property type="evidence" value="ECO:0007669"/>
    <property type="project" value="TreeGrafter"/>
</dbReference>
<evidence type="ECO:0000313" key="14">
    <source>
        <dbReference type="Proteomes" id="UP000272464"/>
    </source>
</evidence>
<dbReference type="Pfam" id="PF00668">
    <property type="entry name" value="Condensation"/>
    <property type="match status" value="3"/>
</dbReference>
<dbReference type="NCBIfam" id="TIGR01733">
    <property type="entry name" value="AA-adenyl-dom"/>
    <property type="match status" value="1"/>
</dbReference>
<dbReference type="InterPro" id="IPR036736">
    <property type="entry name" value="ACP-like_sf"/>
</dbReference>
<sequence length="3386" mass="381949">MLNLNWLDEQPTGNDDFEIEELSVQDIAIIGISANLPIVKDLDELWEFLKNGVDFISEFPHNRRQDTEPFMQARRRANPSAGYMDGAYLDEINKFDHAFFRLSPKEASLMSPNQRLLLETVWKSVEDAGYGGDALAGSRTGVFIGLNNDAIYDYKRMISESDLSLLSYAVPGNLTSVTAGRIAYVLDLRGPCVCMDTACSSSLVALHTACQSIRNGECESAIVGSVKVNLLPLDEIKIGIESSDWRARTFDDSSDGTGGGEGVISLVIKPLGKAMEDGDSIYGVIKGSAVNQDGRSIGLTAPNVLAQEDVLVRAWTNAGIDPTTIGYMEAHGTGTKLGDPIEIDAMNRAFRQFTDSKQFAAVGSVKTNLGHLDHAAGLMGVLKAVLALKHKQIPPIVHFNKPNSKIPFIDSAVYVSDELTAWETDGHPRRSGVSSFGMSGTNCHVVLEEFLAETMADEACGPHLFVLSASSEASLRGLVDAYCQQDLPEDRLRDICFTASVGRGHYAHRLAMVFDTKEEWMQQLRRVKEDGLHTSEQFRIYYGDSKREAVGQGRSQAIAAGIVLDAQIMQLEQLCKLAASYVDGASVDWSSLYSGERRKRISLPTYSFERTRCWLDIDESALAASPAASRHDGQRLSEVKLRGRESEQYSITERTIANIWGDILGIQELHIEDTYYELGGDSILALKIANRLKKEFDVSIEIADLLRYVTINRLAEWIDSQRLPAQPEVESDELRLVPAKQADGYPLTPSQQRVYIQEQMEHIQTSHHAPFCVKVEGELDAARVEKVINQIVERHEAFRTVFDFVDGEPMQRVLPHLEIKVALFEASIEQVDERIEAFIEPFDLAQAPLIRVGVLTLTATEHIIMLDMHHIISDGVTNSIFIREFCALYQGLPLPPVKAQYKDYAVWLNSQLSSGALEQRAEYWSKQLASPLPVLSLAADRKRPEVKTFNGQSVRFTLPSEQVHALRELAAKNQVTLHSLCFALYSLLIRKFSGQEDMIIATLVSGRNHPDLEAMMGMFINFLPIRLRINERSSFKAYAKDVHGQIISAYEHDYPFDSMMQKFVLKNDPSRNPVYDTMFVFHNEFKMNSQDSMLLGQEGLHVAEYPIPQHTSMLDVKMDMWEHAEGSLHAVLNYSTDLFDETTMHSFRDEFMGIISDVLNDSNKELAHYETLTPVKQAEVTSQAVSLAVSATFTAEPIEDYIQWWCERFQVQAEISFAPYHQVFQQLLSPDSLLAANQGVNLLLIRFEDWIGGETLSQDQQIQQLERSYVDLVQAIRNFPSKGPVWMAVFQPSEDYHPVVTAYIRNLNERFKQMIAPIEHVTLLDLSDIERRYQIPEVFDRVKNQEAHIPFTDEYYAALGTAVARRMVSWRRPDFKVIVLDCDNTLWQGVCGEAGASGVRPYQELQQMMITLCEQGMLLALCSKNNEADVWEVFDVHPGMPLKKEHLVGWKINWQAKSANLRELSEELNLGLDSFIFIDDNPVECREVMLNCPDVLTIQLPNDPGQIPAYLKHIWAFDRSRSTEEDRNRTAMYRSERQRKVLKDQTELSLDEFLRDLKLQMRMKELTPEHTPRAAQLTERTNQFNMSTIRRTEDEVRALMADPEWKCWTVEVRDRFGDYGLVGLVIGRTQQDTLMIDTFLLSCRVLGRRIEYAILSVLKQFSLSVGITQIQSAYRPSSKNEPFRQFLSASGWTEDGHLDDARLYNLPLEAIADSAECIELTDVFADSSMEAGTSLPVSEIAATASKFTEEEEAVYAHAESPLKWQMELDDNDAAGMKPKVYLLPLQYHTAASIMQLPQREHSDDLKRAVYAAPSDDTERTLAELWEALLHVGPIGLDDHFFHIGGNSLHAASLASRIHKQFHVPITLKDIFQYPILRGMAGIVRSLLAADDLTSHAVTIPKAPILEHYTVSSAQKRLLILNQLDPAGTSYNMPGALRIEGKLDLGRLEQAFRLIVERHESLRTSFHWTAEGPVQRIEQEAAFVLEELAGTNLQADAADLLTDTAAAQFVRPFNLDQAPLLRAGLLQTDMDTHVLFIDMHHLISDGVSMMNMAREVMDAYEGLHPVVELPIQYKDYAVWQQQSLQEESHQLHQDYWLDRMKGELPLLDLPLDRPRAPLSSGMAKGSRFHLEASAALRADLQRLAADTGSTTYQIMLAAFSILLSKYTGQQDIIIGSPVAGRNHADLEPLIGMFVNTLPLRLQPEGHKSFSDYLDEVKNDTLQSFEHQSYPFEELVEQLQVKRDASRNPLFDVFFVVQNMDQGVRQTGDLRFTPYELPIRQSRFDITLEVTDQPDQFTFTFEYAAHLFDRGTIERMAGHYVQILESILLDQKVLLSQMNMLPDAEQIALLLDFNPPPTPYSSDLTVPECIEGLAAAQPDHIALTFGNRTMTYRELNERANRMAHHLRKRGVSANDIVGIMADRSLDMVVGILAVLKAGGAYLPLDPAYPQERLAYMVADSGTRFVLGHPGYADLIQFDGEWLDISKPYDQEEFGNLVRVSMPTDLAYVIYTSGSTGQPKGVMVEHNGLLNLKVFFEQELGVTPADRIVQFASLSFDASVWEIFMALTTGATLVLAAKEDLLNYRKFEDFMNEHHITVATLPPTYTVHLLPQRLQTLTKIITAGSATNYELIRRWKPYVRYFNAYGPTETTICATIWEAELEGRDDSVPVPIGRPITNTSICILNRDLQLQPIGVVGEICVGGEGLARGYLGKEDLTREKFIQHPYQPGERLYRTGDLGRWLPDGTIEYCGRIDDQVKIRGFRIEIGEIEAALAKQEAIMDQMVLSLKGPNLEAYLCAYYTGSRPISAGELRKGLLQCLPEYMVPVTYVQLDQFPLTPSGKIDKKALPEPDSLRSDDVVAPRSPMERRLAALWEEMLGRSQISVQDSFFEIGGDSLKAALLVARIQKQYEVDMQLGDVFRSPTLEQMAHALEQKEKSLFQPIPKAAESDYYLLSSGQHRIFVMQQLDEDDVSYNMPGVFLLNGTLDETRFTWAWQTLVERHESLRTSFEIVEGEFVQKVHNNVSVVIEHLPEAADSIALTASSFLRPFKLSEAPLLRIGLSRMSEQQHLLLLDLHHIVSDGASIRNMALEWIALYEGRELPALPVQYKDYAVWQREHLESEALRKQEVYWLKQLADYNPAKGLPTDYVRTEYDSAEGRRIVRTIDSRPVHNLMRHTGTTLYMILAAAYQLTLAEYASQTDIVIGSHVAGRSHPDTEGLIGMFVNTLVLRTQVREEQTIADYLSGYKHTVIEAFEHQEYPFEQLAEKLPLPRDRTRNPVFDALFILQNVSMKQIETEQITLTAYPFDHPCAKFDITLEALELPDEIKFTLEYRTALFAEGTIENLFDRYQEILAMMVSDLDAKLSELLPGISASAAADNPLGDIQFHFEL</sequence>
<dbReference type="InterPro" id="IPR000873">
    <property type="entry name" value="AMP-dep_synth/lig_dom"/>
</dbReference>
<dbReference type="FunFam" id="3.40.50.980:FF:000001">
    <property type="entry name" value="Non-ribosomal peptide synthetase"/>
    <property type="match status" value="1"/>
</dbReference>
<evidence type="ECO:0000256" key="5">
    <source>
        <dbReference type="ARBA" id="ARBA00022598"/>
    </source>
</evidence>
<dbReference type="PROSITE" id="PS00455">
    <property type="entry name" value="AMP_BINDING"/>
    <property type="match status" value="1"/>
</dbReference>
<evidence type="ECO:0000256" key="4">
    <source>
        <dbReference type="ARBA" id="ARBA00022553"/>
    </source>
</evidence>
<dbReference type="InterPro" id="IPR036412">
    <property type="entry name" value="HAD-like_sf"/>
</dbReference>
<dbReference type="InterPro" id="IPR020845">
    <property type="entry name" value="AMP-binding_CS"/>
</dbReference>
<feature type="domain" description="Ketosynthase family 3 (KS3)" evidence="12">
    <location>
        <begin position="24"/>
        <end position="449"/>
    </location>
</feature>
<comment type="caution">
    <text evidence="13">The sequence shown here is derived from an EMBL/GenBank/DDBJ whole genome shotgun (WGS) entry which is preliminary data.</text>
</comment>
<comment type="cofactor">
    <cofactor evidence="1">
        <name>pantetheine 4'-phosphate</name>
        <dbReference type="ChEBI" id="CHEBI:47942"/>
    </cofactor>
</comment>
<dbReference type="EMBL" id="RZNX01000001">
    <property type="protein sequence ID" value="RUT36533.1"/>
    <property type="molecule type" value="Genomic_DNA"/>
</dbReference>
<feature type="region of interest" description="Disordered" evidence="10">
    <location>
        <begin position="2837"/>
        <end position="2857"/>
    </location>
</feature>
<dbReference type="Gene3D" id="3.40.50.1110">
    <property type="entry name" value="SGNH hydrolase"/>
    <property type="match status" value="1"/>
</dbReference>
<dbReference type="Gene3D" id="1.10.1240.100">
    <property type="match status" value="1"/>
</dbReference>
<dbReference type="Pfam" id="PF22621">
    <property type="entry name" value="CurL-like_PKS_C"/>
    <property type="match status" value="1"/>
</dbReference>
<dbReference type="Pfam" id="PF00501">
    <property type="entry name" value="AMP-binding"/>
    <property type="match status" value="1"/>
</dbReference>
<dbReference type="Gene3D" id="2.30.38.10">
    <property type="entry name" value="Luciferase, Domain 3"/>
    <property type="match status" value="1"/>
</dbReference>
<dbReference type="SMART" id="SM00825">
    <property type="entry name" value="PKS_KS"/>
    <property type="match status" value="1"/>
</dbReference>
<reference evidence="13 14" key="1">
    <citation type="submission" date="2018-12" db="EMBL/GenBank/DDBJ databases">
        <authorList>
            <person name="Sun L."/>
            <person name="Chen Z."/>
        </authorList>
    </citation>
    <scope>NUCLEOTIDE SEQUENCE [LARGE SCALE GENOMIC DNA]</scope>
    <source>
        <strain evidence="13 14">3-5-3</strain>
    </source>
</reference>
<gene>
    <name evidence="13" type="ORF">EJP77_06065</name>
</gene>
<dbReference type="InterPro" id="IPR006162">
    <property type="entry name" value="Ppantetheine_attach_site"/>
</dbReference>
<dbReference type="CDD" id="cd00833">
    <property type="entry name" value="PKS"/>
    <property type="match status" value="1"/>
</dbReference>
<dbReference type="NCBIfam" id="TIGR01686">
    <property type="entry name" value="FkbH"/>
    <property type="match status" value="1"/>
</dbReference>
<dbReference type="GO" id="GO:0044550">
    <property type="term" value="P:secondary metabolite biosynthetic process"/>
    <property type="evidence" value="ECO:0007669"/>
    <property type="project" value="TreeGrafter"/>
</dbReference>
<keyword evidence="6" id="KW-0808">Transferase</keyword>
<proteinExistence type="inferred from homology"/>
<dbReference type="GO" id="GO:0016874">
    <property type="term" value="F:ligase activity"/>
    <property type="evidence" value="ECO:0007669"/>
    <property type="project" value="UniProtKB-KW"/>
</dbReference>